<evidence type="ECO:0000313" key="2">
    <source>
        <dbReference type="Proteomes" id="UP001642483"/>
    </source>
</evidence>
<organism evidence="1 2">
    <name type="scientific">Clavelina lepadiformis</name>
    <name type="common">Light-bulb sea squirt</name>
    <name type="synonym">Ascidia lepadiformis</name>
    <dbReference type="NCBI Taxonomy" id="159417"/>
    <lineage>
        <taxon>Eukaryota</taxon>
        <taxon>Metazoa</taxon>
        <taxon>Chordata</taxon>
        <taxon>Tunicata</taxon>
        <taxon>Ascidiacea</taxon>
        <taxon>Aplousobranchia</taxon>
        <taxon>Clavelinidae</taxon>
        <taxon>Clavelina</taxon>
    </lineage>
</organism>
<protein>
    <submittedName>
        <fullName evidence="1">Uncharacterized protein</fullName>
    </submittedName>
</protein>
<dbReference type="EMBL" id="CAWYQH010000108">
    <property type="protein sequence ID" value="CAK8689034.1"/>
    <property type="molecule type" value="Genomic_DNA"/>
</dbReference>
<evidence type="ECO:0000313" key="1">
    <source>
        <dbReference type="EMBL" id="CAK8689034.1"/>
    </source>
</evidence>
<sequence length="146" mass="15812">MTVNYGKLILILSILKKRWSSMTPRTRLPLRSANLQDVTNLCCIGVEPHLSRNPSQATWISRDGTAMRNWGGSDQEGYCACGITGTCSRKNDVCNCDLGGTAQRVDEGFLTDGNSLPVTELQFGDNGDRSESGWHTLGPLICSGSS</sequence>
<dbReference type="Proteomes" id="UP001642483">
    <property type="component" value="Unassembled WGS sequence"/>
</dbReference>
<comment type="caution">
    <text evidence="1">The sequence shown here is derived from an EMBL/GenBank/DDBJ whole genome shotgun (WGS) entry which is preliminary data.</text>
</comment>
<keyword evidence="2" id="KW-1185">Reference proteome</keyword>
<dbReference type="Gene3D" id="2.60.120.1000">
    <property type="match status" value="1"/>
</dbReference>
<name>A0ABP0GB57_CLALP</name>
<gene>
    <name evidence="1" type="ORF">CVLEPA_LOCUS21022</name>
</gene>
<reference evidence="1 2" key="1">
    <citation type="submission" date="2024-02" db="EMBL/GenBank/DDBJ databases">
        <authorList>
            <person name="Daric V."/>
            <person name="Darras S."/>
        </authorList>
    </citation>
    <scope>NUCLEOTIDE SEQUENCE [LARGE SCALE GENOMIC DNA]</scope>
</reference>
<accession>A0ABP0GB57</accession>
<proteinExistence type="predicted"/>